<dbReference type="PROSITE" id="PS51379">
    <property type="entry name" value="4FE4S_FER_2"/>
    <property type="match status" value="2"/>
</dbReference>
<dbReference type="PROSITE" id="PS51839">
    <property type="entry name" value="4FE4S_HC3"/>
    <property type="match status" value="1"/>
</dbReference>
<accession>F2U7G4</accession>
<gene>
    <name evidence="12" type="ORF">PTSG_03987</name>
</gene>
<proteinExistence type="inferred from homology"/>
<evidence type="ECO:0000313" key="12">
    <source>
        <dbReference type="EMBL" id="EGD83381.1"/>
    </source>
</evidence>
<keyword evidence="7" id="KW-0411">Iron-sulfur</keyword>
<dbReference type="GO" id="GO:0051539">
    <property type="term" value="F:4 iron, 4 sulfur cluster binding"/>
    <property type="evidence" value="ECO:0007669"/>
    <property type="project" value="UniProtKB-KW"/>
</dbReference>
<dbReference type="CDD" id="cd00207">
    <property type="entry name" value="fer2"/>
    <property type="match status" value="1"/>
</dbReference>
<comment type="similarity">
    <text evidence="2">Belongs to the NARF family.</text>
</comment>
<dbReference type="PROSITE" id="PS51085">
    <property type="entry name" value="2FE2S_FER_2"/>
    <property type="match status" value="1"/>
</dbReference>
<name>F2U7G4_SALR5</name>
<evidence type="ECO:0000313" key="13">
    <source>
        <dbReference type="Proteomes" id="UP000007799"/>
    </source>
</evidence>
<feature type="domain" description="4Fe-4S ferredoxin-type" evidence="10">
    <location>
        <begin position="222"/>
        <end position="252"/>
    </location>
</feature>
<organism evidence="13">
    <name type="scientific">Salpingoeca rosetta (strain ATCC 50818 / BSB-021)</name>
    <dbReference type="NCBI Taxonomy" id="946362"/>
    <lineage>
        <taxon>Eukaryota</taxon>
        <taxon>Choanoflagellata</taxon>
        <taxon>Craspedida</taxon>
        <taxon>Salpingoecidae</taxon>
        <taxon>Salpingoeca</taxon>
    </lineage>
</organism>
<dbReference type="Gene3D" id="3.30.70.20">
    <property type="match status" value="1"/>
</dbReference>
<dbReference type="eggNOG" id="KOG2282">
    <property type="taxonomic scope" value="Eukaryota"/>
</dbReference>
<dbReference type="Pfam" id="PF22117">
    <property type="entry name" value="Fer4_Nqo3"/>
    <property type="match status" value="1"/>
</dbReference>
<feature type="region of interest" description="Disordered" evidence="8">
    <location>
        <begin position="347"/>
        <end position="393"/>
    </location>
</feature>
<dbReference type="FunFam" id="3.10.20.740:FF:000003">
    <property type="entry name" value="Formate dehydrogenase subunit alpha"/>
    <property type="match status" value="1"/>
</dbReference>
<dbReference type="Gene3D" id="3.40.50.1780">
    <property type="match status" value="1"/>
</dbReference>
<protein>
    <submittedName>
        <fullName evidence="12">Ferredoxin:4Fe-4S ferredoxin</fullName>
    </submittedName>
</protein>
<evidence type="ECO:0000256" key="6">
    <source>
        <dbReference type="ARBA" id="ARBA00023004"/>
    </source>
</evidence>
<keyword evidence="4" id="KW-0479">Metal-binding</keyword>
<feature type="compositionally biased region" description="Polar residues" evidence="8">
    <location>
        <begin position="371"/>
        <end position="385"/>
    </location>
</feature>
<evidence type="ECO:0000256" key="1">
    <source>
        <dbReference type="ARBA" id="ARBA00001966"/>
    </source>
</evidence>
<reference evidence="12" key="1">
    <citation type="submission" date="2009-08" db="EMBL/GenBank/DDBJ databases">
        <title>Annotation of Salpingoeca rosetta.</title>
        <authorList>
            <consortium name="The Broad Institute Genome Sequencing Platform"/>
            <person name="Russ C."/>
            <person name="Cuomo C."/>
            <person name="Burger G."/>
            <person name="Gray M.W."/>
            <person name="Holland P.W.H."/>
            <person name="King N."/>
            <person name="Lang F.B.F."/>
            <person name="Roger A.J."/>
            <person name="Ruiz-Trillo I."/>
            <person name="Young S.K."/>
            <person name="Zeng Q."/>
            <person name="Gargeya S."/>
            <person name="Alvarado L."/>
            <person name="Berlin A."/>
            <person name="Chapman S.B."/>
            <person name="Chen Z."/>
            <person name="Freedman E."/>
            <person name="Gellesch M."/>
            <person name="Goldberg J."/>
            <person name="Griggs A."/>
            <person name="Gujja S."/>
            <person name="Heilman E."/>
            <person name="Heiman D."/>
            <person name="Howarth C."/>
            <person name="Mehta T."/>
            <person name="Neiman D."/>
            <person name="Pearson M."/>
            <person name="Roberts A."/>
            <person name="Saif S."/>
            <person name="Shea T."/>
            <person name="Shenoy N."/>
            <person name="Sisk P."/>
            <person name="Stolte C."/>
            <person name="Sykes S."/>
            <person name="White J."/>
            <person name="Yandava C."/>
            <person name="Haas B."/>
            <person name="Nusbaum C."/>
            <person name="Birren B."/>
        </authorList>
    </citation>
    <scope>NUCLEOTIDE SEQUENCE [LARGE SCALE GENOMIC DNA]</scope>
    <source>
        <strain evidence="12">ATCC 50818</strain>
    </source>
</reference>
<dbReference type="GO" id="GO:0042773">
    <property type="term" value="P:ATP synthesis coupled electron transport"/>
    <property type="evidence" value="ECO:0007669"/>
    <property type="project" value="InterPro"/>
</dbReference>
<evidence type="ECO:0000256" key="3">
    <source>
        <dbReference type="ARBA" id="ARBA00022485"/>
    </source>
</evidence>
<comment type="cofactor">
    <cofactor evidence="1">
        <name>[4Fe-4S] cluster</name>
        <dbReference type="ChEBI" id="CHEBI:49883"/>
    </cofactor>
</comment>
<keyword evidence="5" id="KW-0677">Repeat</keyword>
<dbReference type="SUPFAM" id="SSF54292">
    <property type="entry name" value="2Fe-2S ferredoxin-like"/>
    <property type="match status" value="1"/>
</dbReference>
<dbReference type="PANTHER" id="PTHR24960:SF84">
    <property type="entry name" value="HYDROGENASE SUBUNIT"/>
    <property type="match status" value="1"/>
</dbReference>
<keyword evidence="6" id="KW-0408">Iron</keyword>
<dbReference type="GO" id="GO:0016491">
    <property type="term" value="F:oxidoreductase activity"/>
    <property type="evidence" value="ECO:0007669"/>
    <property type="project" value="InterPro"/>
</dbReference>
<dbReference type="Pfam" id="PF13510">
    <property type="entry name" value="Fer2_4"/>
    <property type="match status" value="1"/>
</dbReference>
<dbReference type="InterPro" id="IPR054351">
    <property type="entry name" value="NADH_UbQ_OxRdtase_ferredoxin"/>
</dbReference>
<dbReference type="KEGG" id="sre:PTSG_03987"/>
<dbReference type="Proteomes" id="UP000007799">
    <property type="component" value="Unassembled WGS sequence"/>
</dbReference>
<evidence type="ECO:0000256" key="8">
    <source>
        <dbReference type="SAM" id="MobiDB-lite"/>
    </source>
</evidence>
<dbReference type="EMBL" id="GL832963">
    <property type="protein sequence ID" value="EGD83381.1"/>
    <property type="molecule type" value="Genomic_DNA"/>
</dbReference>
<dbReference type="Pfam" id="PF10588">
    <property type="entry name" value="NADH-G_4Fe-4S_3"/>
    <property type="match status" value="1"/>
</dbReference>
<evidence type="ECO:0000256" key="5">
    <source>
        <dbReference type="ARBA" id="ARBA00022737"/>
    </source>
</evidence>
<dbReference type="InterPro" id="IPR036010">
    <property type="entry name" value="2Fe-2S_ferredoxin-like_sf"/>
</dbReference>
<sequence>MMVVAATVRGVLRRAAATRQTAAIPPQPSIVATGMLQAQRHGFATSSSTASKDNSTTTTTATATTSAAAATAAAAAATAEKPVSVTINGKPCQASLGQTILEVARDNNLFIPTLCYHPSLKPVGTCRLCLVDVGGKKTVPACVTGVQDGMNVLTHTKEIEDEVQTLLALLRARHPMKCATCPVNGQCEFQDLLMRYQVEEPAFFGHEDRKSAVGRTHDHSSPAIQLDLDKCVLCTRCVRACQEIQGMSILGIASRGPYESVSPIMGKEIADTPCISCGACTAVCPVGAITEVPHLFKVLHLLEGDFTHEDLTRDEITRLGGMPTVRHHLTRARQVKTMGDVCGAQQAKAGIKVEEQSPSSPQSTSAAPSTKQPSASNTTSAAPETSKSRLRRPITIVHTAPAVRVTLGEAFGMEPGSISTGKLVSALRAVGFDYVFDTNFTADLTIMEEGTELLERVRTGGVFPMMTSCCPGWISECQHLSVV</sequence>
<dbReference type="InterPro" id="IPR009016">
    <property type="entry name" value="Fe_hydrogenase"/>
</dbReference>
<dbReference type="Gene3D" id="3.10.20.740">
    <property type="match status" value="1"/>
</dbReference>
<dbReference type="InterPro" id="IPR019574">
    <property type="entry name" value="NADH_UbQ_OxRdtase_Gsu_4Fe4S-bd"/>
</dbReference>
<feature type="domain" description="2Fe-2S ferredoxin-type" evidence="9">
    <location>
        <begin position="81"/>
        <end position="158"/>
    </location>
</feature>
<evidence type="ECO:0000256" key="7">
    <source>
        <dbReference type="ARBA" id="ARBA00023014"/>
    </source>
</evidence>
<keyword evidence="13" id="KW-1185">Reference proteome</keyword>
<dbReference type="InterPro" id="IPR017900">
    <property type="entry name" value="4Fe4S_Fe_S_CS"/>
</dbReference>
<feature type="compositionally biased region" description="Low complexity" evidence="8">
    <location>
        <begin position="356"/>
        <end position="370"/>
    </location>
</feature>
<dbReference type="GO" id="GO:0046872">
    <property type="term" value="F:metal ion binding"/>
    <property type="evidence" value="ECO:0007669"/>
    <property type="project" value="UniProtKB-KW"/>
</dbReference>
<dbReference type="InterPro" id="IPR000283">
    <property type="entry name" value="NADH_UbQ_OxRdtase_75kDa_su_CS"/>
</dbReference>
<keyword evidence="3" id="KW-0004">4Fe-4S</keyword>
<dbReference type="GO" id="GO:0008137">
    <property type="term" value="F:NADH dehydrogenase (ubiquinone) activity"/>
    <property type="evidence" value="ECO:0007669"/>
    <property type="project" value="InterPro"/>
</dbReference>
<evidence type="ECO:0000256" key="4">
    <source>
        <dbReference type="ARBA" id="ARBA00022723"/>
    </source>
</evidence>
<dbReference type="OrthoDB" id="10253113at2759"/>
<evidence type="ECO:0000259" key="11">
    <source>
        <dbReference type="PROSITE" id="PS51839"/>
    </source>
</evidence>
<dbReference type="AlphaFoldDB" id="F2U7G4"/>
<dbReference type="RefSeq" id="XP_004994885.1">
    <property type="nucleotide sequence ID" value="XM_004994828.1"/>
</dbReference>
<dbReference type="InterPro" id="IPR004108">
    <property type="entry name" value="Fe_hydrogenase_lsu_C"/>
</dbReference>
<dbReference type="Pfam" id="PF02906">
    <property type="entry name" value="Fe_hyd_lg_C"/>
    <property type="match status" value="1"/>
</dbReference>
<dbReference type="PROSITE" id="PS00641">
    <property type="entry name" value="COMPLEX1_75K_1"/>
    <property type="match status" value="1"/>
</dbReference>
<dbReference type="GO" id="GO:0016020">
    <property type="term" value="C:membrane"/>
    <property type="evidence" value="ECO:0007669"/>
    <property type="project" value="InterPro"/>
</dbReference>
<evidence type="ECO:0000259" key="10">
    <source>
        <dbReference type="PROSITE" id="PS51379"/>
    </source>
</evidence>
<feature type="domain" description="4Fe-4S His(Cys)3-ligated-type" evidence="11">
    <location>
        <begin position="158"/>
        <end position="197"/>
    </location>
</feature>
<dbReference type="PANTHER" id="PTHR24960">
    <property type="entry name" value="PHOTOSYSTEM I IRON-SULFUR CENTER-RELATED"/>
    <property type="match status" value="1"/>
</dbReference>
<feature type="domain" description="4Fe-4S ferredoxin-type" evidence="10">
    <location>
        <begin position="265"/>
        <end position="294"/>
    </location>
</feature>
<dbReference type="InterPro" id="IPR017896">
    <property type="entry name" value="4Fe4S_Fe-S-bd"/>
</dbReference>
<dbReference type="SUPFAM" id="SSF53920">
    <property type="entry name" value="Fe-only hydrogenase"/>
    <property type="match status" value="1"/>
</dbReference>
<dbReference type="FunFam" id="3.30.70.20:FF:000035">
    <property type="entry name" value="Iron hydrogenase 1"/>
    <property type="match status" value="1"/>
</dbReference>
<dbReference type="InParanoid" id="F2U7G4"/>
<dbReference type="InterPro" id="IPR050157">
    <property type="entry name" value="PSI_iron-sulfur_center"/>
</dbReference>
<dbReference type="PROSITE" id="PS00198">
    <property type="entry name" value="4FE4S_FER_1"/>
    <property type="match status" value="1"/>
</dbReference>
<dbReference type="SUPFAM" id="SSF54862">
    <property type="entry name" value="4Fe-4S ferredoxins"/>
    <property type="match status" value="1"/>
</dbReference>
<dbReference type="InterPro" id="IPR001041">
    <property type="entry name" value="2Fe-2S_ferredoxin-type"/>
</dbReference>
<evidence type="ECO:0000256" key="2">
    <source>
        <dbReference type="ARBA" id="ARBA00006596"/>
    </source>
</evidence>
<dbReference type="STRING" id="946362.F2U7G4"/>
<evidence type="ECO:0000259" key="9">
    <source>
        <dbReference type="PROSITE" id="PS51085"/>
    </source>
</evidence>
<dbReference type="SMART" id="SM00929">
    <property type="entry name" value="NADH-G_4Fe-4S_3"/>
    <property type="match status" value="1"/>
</dbReference>
<dbReference type="GeneID" id="16075464"/>